<name>A0ABP8LDB9_9BACT</name>
<dbReference type="Pfam" id="PF12729">
    <property type="entry name" value="4HB_MCP_1"/>
    <property type="match status" value="1"/>
</dbReference>
<keyword evidence="4" id="KW-1185">Reference proteome</keyword>
<dbReference type="InterPro" id="IPR047347">
    <property type="entry name" value="YvaQ-like_sensor"/>
</dbReference>
<dbReference type="InterPro" id="IPR024478">
    <property type="entry name" value="HlyB_4HB_MCP"/>
</dbReference>
<keyword evidence="1" id="KW-1133">Transmembrane helix</keyword>
<evidence type="ECO:0000256" key="1">
    <source>
        <dbReference type="SAM" id="Phobius"/>
    </source>
</evidence>
<evidence type="ECO:0000259" key="2">
    <source>
        <dbReference type="Pfam" id="PF12729"/>
    </source>
</evidence>
<evidence type="ECO:0000313" key="4">
    <source>
        <dbReference type="Proteomes" id="UP001500552"/>
    </source>
</evidence>
<keyword evidence="1" id="KW-0472">Membrane</keyword>
<dbReference type="PROSITE" id="PS51257">
    <property type="entry name" value="PROKAR_LIPOPROTEIN"/>
    <property type="match status" value="1"/>
</dbReference>
<feature type="transmembrane region" description="Helical" evidence="1">
    <location>
        <begin position="12"/>
        <end position="31"/>
    </location>
</feature>
<dbReference type="RefSeq" id="WP_345157338.1">
    <property type="nucleotide sequence ID" value="NZ_BAABHC010000004.1"/>
</dbReference>
<dbReference type="Proteomes" id="UP001500552">
    <property type="component" value="Unassembled WGS sequence"/>
</dbReference>
<proteinExistence type="predicted"/>
<feature type="domain" description="Chemotaxis methyl-accepting receptor HlyB-like 4HB MCP" evidence="2">
    <location>
        <begin position="10"/>
        <end position="184"/>
    </location>
</feature>
<gene>
    <name evidence="3" type="ORF">GCM10023188_10670</name>
</gene>
<dbReference type="CDD" id="cd19411">
    <property type="entry name" value="MCP2201-like_sensor"/>
    <property type="match status" value="1"/>
</dbReference>
<evidence type="ECO:0000313" key="3">
    <source>
        <dbReference type="EMBL" id="GAA4427523.1"/>
    </source>
</evidence>
<organism evidence="3 4">
    <name type="scientific">Pontibacter saemangeumensis</name>
    <dbReference type="NCBI Taxonomy" id="1084525"/>
    <lineage>
        <taxon>Bacteria</taxon>
        <taxon>Pseudomonadati</taxon>
        <taxon>Bacteroidota</taxon>
        <taxon>Cytophagia</taxon>
        <taxon>Cytophagales</taxon>
        <taxon>Hymenobacteraceae</taxon>
        <taxon>Pontibacter</taxon>
    </lineage>
</organism>
<accession>A0ABP8LDB9</accession>
<keyword evidence="1" id="KW-0812">Transmembrane</keyword>
<reference evidence="4" key="1">
    <citation type="journal article" date="2019" name="Int. J. Syst. Evol. Microbiol.">
        <title>The Global Catalogue of Microorganisms (GCM) 10K type strain sequencing project: providing services to taxonomists for standard genome sequencing and annotation.</title>
        <authorList>
            <consortium name="The Broad Institute Genomics Platform"/>
            <consortium name="The Broad Institute Genome Sequencing Center for Infectious Disease"/>
            <person name="Wu L."/>
            <person name="Ma J."/>
        </authorList>
    </citation>
    <scope>NUCLEOTIDE SEQUENCE [LARGE SCALE GENOMIC DNA]</scope>
    <source>
        <strain evidence="4">JCM 17926</strain>
    </source>
</reference>
<feature type="transmembrane region" description="Helical" evidence="1">
    <location>
        <begin position="191"/>
        <end position="211"/>
    </location>
</feature>
<sequence>MKRIIKDKERQKIALALCAVFVIIIVANWWVSCSMTQVSSQFASVYHDRLVPALDIAAMQERYYQNRMLLEEHLQEEDPVQEQRIEESLQQHIREIDSLSAKYEATYLTNQETKDLEQYKHAVKRLTAAQARFIELSSGDNKSAAADLYEAEVVPAFNQLLMPMHALSKLQQDVGHELYASAERQLHSLKMLASLVVACAVILALLVGVLLQTNRHKIRIKPQQFHLN</sequence>
<comment type="caution">
    <text evidence="3">The sequence shown here is derived from an EMBL/GenBank/DDBJ whole genome shotgun (WGS) entry which is preliminary data.</text>
</comment>
<protein>
    <recommendedName>
        <fullName evidence="2">Chemotaxis methyl-accepting receptor HlyB-like 4HB MCP domain-containing protein</fullName>
    </recommendedName>
</protein>
<dbReference type="EMBL" id="BAABHC010000004">
    <property type="protein sequence ID" value="GAA4427523.1"/>
    <property type="molecule type" value="Genomic_DNA"/>
</dbReference>